<dbReference type="Pfam" id="PF00304">
    <property type="entry name" value="Gamma-thionin"/>
    <property type="match status" value="1"/>
</dbReference>
<name>A0AAN9NY46_PSOTE</name>
<keyword evidence="6" id="KW-1185">Reference proteome</keyword>
<dbReference type="PROSITE" id="PS00940">
    <property type="entry name" value="GAMMA_THIONIN"/>
    <property type="match status" value="1"/>
</dbReference>
<keyword evidence="2" id="KW-0295">Fungicide</keyword>
<keyword evidence="3" id="KW-0472">Membrane</keyword>
<reference evidence="5 6" key="1">
    <citation type="submission" date="2024-01" db="EMBL/GenBank/DDBJ databases">
        <title>The genomes of 5 underutilized Papilionoideae crops provide insights into root nodulation and disease resistanc.</title>
        <authorList>
            <person name="Jiang F."/>
        </authorList>
    </citation>
    <scope>NUCLEOTIDE SEQUENCE [LARGE SCALE GENOMIC DNA]</scope>
    <source>
        <strain evidence="5">DUOXIRENSHENG_FW03</strain>
        <tissue evidence="5">Leaves</tissue>
    </source>
</reference>
<feature type="domain" description="Knottins-like" evidence="4">
    <location>
        <begin position="148"/>
        <end position="194"/>
    </location>
</feature>
<protein>
    <recommendedName>
        <fullName evidence="4">Knottins-like domain-containing protein</fullName>
    </recommendedName>
</protein>
<evidence type="ECO:0000256" key="1">
    <source>
        <dbReference type="ARBA" id="ARBA00022529"/>
    </source>
</evidence>
<dbReference type="EMBL" id="JAYMYS010000009">
    <property type="protein sequence ID" value="KAK7380967.1"/>
    <property type="molecule type" value="Genomic_DNA"/>
</dbReference>
<sequence>MKRVDHDHDHDHDPNPDHVHFHVFCVIVVVVVALGVRGREHLAGEWPEERFELYSDEFPHRTVPSSDSVSSSSSLTLPFLFRSRGFPLFRFVSRSDLTFISTSSSPRRFSFRSHIHFNEFESKARAVSSPFNFIPLIRDVAVKTSEARTCNTPSHKFCGICYSSRNCAHVCNTEGYPNGECRGFRSRYFCSRNCWN</sequence>
<dbReference type="Proteomes" id="UP001386955">
    <property type="component" value="Unassembled WGS sequence"/>
</dbReference>
<proteinExistence type="predicted"/>
<dbReference type="SUPFAM" id="SSF57095">
    <property type="entry name" value="Scorpion toxin-like"/>
    <property type="match status" value="1"/>
</dbReference>
<keyword evidence="1" id="KW-0929">Antimicrobial</keyword>
<dbReference type="AlphaFoldDB" id="A0AAN9NY46"/>
<keyword evidence="3" id="KW-1133">Transmembrane helix</keyword>
<dbReference type="InterPro" id="IPR036574">
    <property type="entry name" value="Scorpion_toxin-like_sf"/>
</dbReference>
<evidence type="ECO:0000256" key="3">
    <source>
        <dbReference type="SAM" id="Phobius"/>
    </source>
</evidence>
<dbReference type="Gene3D" id="3.30.30.10">
    <property type="entry name" value="Knottin, scorpion toxin-like"/>
    <property type="match status" value="1"/>
</dbReference>
<organism evidence="5 6">
    <name type="scientific">Psophocarpus tetragonolobus</name>
    <name type="common">Winged bean</name>
    <name type="synonym">Dolichos tetragonolobus</name>
    <dbReference type="NCBI Taxonomy" id="3891"/>
    <lineage>
        <taxon>Eukaryota</taxon>
        <taxon>Viridiplantae</taxon>
        <taxon>Streptophyta</taxon>
        <taxon>Embryophyta</taxon>
        <taxon>Tracheophyta</taxon>
        <taxon>Spermatophyta</taxon>
        <taxon>Magnoliopsida</taxon>
        <taxon>eudicotyledons</taxon>
        <taxon>Gunneridae</taxon>
        <taxon>Pentapetalae</taxon>
        <taxon>rosids</taxon>
        <taxon>fabids</taxon>
        <taxon>Fabales</taxon>
        <taxon>Fabaceae</taxon>
        <taxon>Papilionoideae</taxon>
        <taxon>50 kb inversion clade</taxon>
        <taxon>NPAAA clade</taxon>
        <taxon>indigoferoid/millettioid clade</taxon>
        <taxon>Phaseoleae</taxon>
        <taxon>Psophocarpus</taxon>
    </lineage>
</organism>
<evidence type="ECO:0000256" key="2">
    <source>
        <dbReference type="ARBA" id="ARBA00022577"/>
    </source>
</evidence>
<gene>
    <name evidence="5" type="ORF">VNO78_33487</name>
</gene>
<keyword evidence="3" id="KW-0812">Transmembrane</keyword>
<feature type="transmembrane region" description="Helical" evidence="3">
    <location>
        <begin position="19"/>
        <end position="36"/>
    </location>
</feature>
<dbReference type="GO" id="GO:0006952">
    <property type="term" value="P:defense response"/>
    <property type="evidence" value="ECO:0007669"/>
    <property type="project" value="InterPro"/>
</dbReference>
<dbReference type="InterPro" id="IPR008176">
    <property type="entry name" value="Defensin_plant"/>
</dbReference>
<dbReference type="InterPro" id="IPR003614">
    <property type="entry name" value="Knottins"/>
</dbReference>
<comment type="caution">
    <text evidence="5">The sequence shown here is derived from an EMBL/GenBank/DDBJ whole genome shotgun (WGS) entry which is preliminary data.</text>
</comment>
<evidence type="ECO:0000259" key="4">
    <source>
        <dbReference type="Pfam" id="PF00304"/>
    </source>
</evidence>
<evidence type="ECO:0000313" key="6">
    <source>
        <dbReference type="Proteomes" id="UP001386955"/>
    </source>
</evidence>
<accession>A0AAN9NY46</accession>
<evidence type="ECO:0000313" key="5">
    <source>
        <dbReference type="EMBL" id="KAK7380967.1"/>
    </source>
</evidence>